<reference evidence="3" key="1">
    <citation type="journal article" date="2019" name="Nat. Commun.">
        <title>The genome of broomcorn millet.</title>
        <authorList>
            <person name="Zou C."/>
            <person name="Miki D."/>
            <person name="Li D."/>
            <person name="Tang Q."/>
            <person name="Xiao L."/>
            <person name="Rajput S."/>
            <person name="Deng P."/>
            <person name="Jia W."/>
            <person name="Huang R."/>
            <person name="Zhang M."/>
            <person name="Sun Y."/>
            <person name="Hu J."/>
            <person name="Fu X."/>
            <person name="Schnable P.S."/>
            <person name="Li F."/>
            <person name="Zhang H."/>
            <person name="Feng B."/>
            <person name="Zhu X."/>
            <person name="Liu R."/>
            <person name="Schnable J.C."/>
            <person name="Zhu J.-K."/>
            <person name="Zhang H."/>
        </authorList>
    </citation>
    <scope>NUCLEOTIDE SEQUENCE [LARGE SCALE GENOMIC DNA]</scope>
</reference>
<dbReference type="AlphaFoldDB" id="A0A3L6SEE8"/>
<dbReference type="Proteomes" id="UP000275267">
    <property type="component" value="Unassembled WGS sequence"/>
</dbReference>
<feature type="region of interest" description="Disordered" evidence="1">
    <location>
        <begin position="44"/>
        <end position="66"/>
    </location>
</feature>
<organism evidence="2 3">
    <name type="scientific">Panicum miliaceum</name>
    <name type="common">Proso millet</name>
    <name type="synonym">Broomcorn millet</name>
    <dbReference type="NCBI Taxonomy" id="4540"/>
    <lineage>
        <taxon>Eukaryota</taxon>
        <taxon>Viridiplantae</taxon>
        <taxon>Streptophyta</taxon>
        <taxon>Embryophyta</taxon>
        <taxon>Tracheophyta</taxon>
        <taxon>Spermatophyta</taxon>
        <taxon>Magnoliopsida</taxon>
        <taxon>Liliopsida</taxon>
        <taxon>Poales</taxon>
        <taxon>Poaceae</taxon>
        <taxon>PACMAD clade</taxon>
        <taxon>Panicoideae</taxon>
        <taxon>Panicodae</taxon>
        <taxon>Paniceae</taxon>
        <taxon>Panicinae</taxon>
        <taxon>Panicum</taxon>
        <taxon>Panicum sect. Panicum</taxon>
    </lineage>
</organism>
<proteinExistence type="predicted"/>
<protein>
    <submittedName>
        <fullName evidence="2">Uncharacterized protein</fullName>
    </submittedName>
</protein>
<gene>
    <name evidence="2" type="ORF">C2845_PM02G00610</name>
</gene>
<evidence type="ECO:0000256" key="1">
    <source>
        <dbReference type="SAM" id="MobiDB-lite"/>
    </source>
</evidence>
<evidence type="ECO:0000313" key="2">
    <source>
        <dbReference type="EMBL" id="RLN18603.1"/>
    </source>
</evidence>
<dbReference type="EMBL" id="PQIB02000005">
    <property type="protein sequence ID" value="RLN18603.1"/>
    <property type="molecule type" value="Genomic_DNA"/>
</dbReference>
<feature type="compositionally biased region" description="Low complexity" evidence="1">
    <location>
        <begin position="44"/>
        <end position="54"/>
    </location>
</feature>
<accession>A0A3L6SEE8</accession>
<sequence length="334" mass="37214">MPSPPPPCHRQPASCCHHAVLLEGILAIRGQQAILARPPRIRWPSSPRNAARGGPRLGGGRPSSRCCRGPVGRIQRILHMEITAARRSLLSHRGLGLWTLLPELILREVTPGSLHAALAQLITAFEFDPRAWRCLLDVHAPRYRRFSLAQIASMFDAAARLQPENLTTLSPSKSMTHDVQGIYLISPQVGDMPDLERLSLRCYDAVLAGLLHRCSALHSLSISDLHLDSITINLPFVEELVLSATAWLQGVVIIAHRLKKLAFEPRVGVVDDFIFTLLCLAPEVEDLSWQCIWKETLTERELAGSQMEWKAYGFLDGMRSIWKERDIEGNVSAC</sequence>
<comment type="caution">
    <text evidence="2">The sequence shown here is derived from an EMBL/GenBank/DDBJ whole genome shotgun (WGS) entry which is preliminary data.</text>
</comment>
<evidence type="ECO:0000313" key="3">
    <source>
        <dbReference type="Proteomes" id="UP000275267"/>
    </source>
</evidence>
<keyword evidence="3" id="KW-1185">Reference proteome</keyword>
<name>A0A3L6SEE8_PANMI</name>